<dbReference type="CDD" id="cd00180">
    <property type="entry name" value="PKc"/>
    <property type="match status" value="1"/>
</dbReference>
<comment type="caution">
    <text evidence="2">The sequence shown here is derived from an EMBL/GenBank/DDBJ whole genome shotgun (WGS) entry which is preliminary data.</text>
</comment>
<keyword evidence="3" id="KW-1185">Reference proteome</keyword>
<gene>
    <name evidence="2" type="ORF">QC763_0102150</name>
</gene>
<dbReference type="SUPFAM" id="SSF56112">
    <property type="entry name" value="Protein kinase-like (PK-like)"/>
    <property type="match status" value="1"/>
</dbReference>
<dbReference type="InterPro" id="IPR000719">
    <property type="entry name" value="Prot_kinase_dom"/>
</dbReference>
<proteinExistence type="predicted"/>
<evidence type="ECO:0000313" key="3">
    <source>
        <dbReference type="Proteomes" id="UP001326199"/>
    </source>
</evidence>
<dbReference type="Pfam" id="PF00069">
    <property type="entry name" value="Pkinase"/>
    <property type="match status" value="1"/>
</dbReference>
<dbReference type="RefSeq" id="XP_062761317.1">
    <property type="nucleotide sequence ID" value="XM_062906412.1"/>
</dbReference>
<dbReference type="InterPro" id="IPR011009">
    <property type="entry name" value="Kinase-like_dom_sf"/>
</dbReference>
<sequence length="597" mass="67605">MKHWNLSPSQAQFYGNQVCQPQFHDGKCSESGYRKIFAVLVMMRRSGDIVGFVEQKICDGHLPLEAVVLDDVQLEVRLQGKTNKKLDFLSHWDEDLRHEDFERLQWMMLPPSFVKERGKPARLYELPKKVIMPWLSEERGYDGGYSWVTKVQIHPQHYDFKEFESHIISDNTFAVKHLKHLKVPSADDASNPSRSIFTSKTGKTELPETVMSTSGTYSLDNLDIKKEFEHEIEILNRLSCNPHPHLITLLAAYQLGDECCMIFPWADCDLQSMWATMPNPSPALAKSNLQWVLSQCLGLAQGLHQIHQSKPTPTPGGMTPGIAETTVYGRHGDIKPKNILYFANKKDPGKRGGLVITDFGLTRFHVNETKTYVRGDAVPVTPTYRPPEFDIHNSPISQSFDIWSFGCVLLEFIAWYLGGWDLVRTFVTRRKLINPLMNNWQTDQFFEILQESPENGHEQIVSARVKREVYQFVNDLHSHSSCSESIHGLLEFIMSKMVVIELKLQHKLQNTSPVKHQHIRATSGEIVEFLQGLCKSLDSLPDSLVATPRAAQEAEIPVSIEVPGYPVGTRYADLPMNSGKIIKIADLGTAAGSEVVE</sequence>
<dbReference type="PROSITE" id="PS50011">
    <property type="entry name" value="PROTEIN_KINASE_DOM"/>
    <property type="match status" value="1"/>
</dbReference>
<dbReference type="GeneID" id="87926657"/>
<dbReference type="PANTHER" id="PTHR24359:SF37">
    <property type="entry name" value="PROTEIN KINASE DOMAIN-CONTAINING PROTEIN"/>
    <property type="match status" value="1"/>
</dbReference>
<feature type="domain" description="Protein kinase" evidence="1">
    <location>
        <begin position="134"/>
        <end position="493"/>
    </location>
</feature>
<dbReference type="Gene3D" id="1.10.510.10">
    <property type="entry name" value="Transferase(Phosphotransferase) domain 1"/>
    <property type="match status" value="1"/>
</dbReference>
<dbReference type="Proteomes" id="UP001326199">
    <property type="component" value="Unassembled WGS sequence"/>
</dbReference>
<dbReference type="SMART" id="SM00220">
    <property type="entry name" value="S_TKc"/>
    <property type="match status" value="1"/>
</dbReference>
<dbReference type="EMBL" id="JAFFHB010000009">
    <property type="protein sequence ID" value="KAK4661351.1"/>
    <property type="molecule type" value="Genomic_DNA"/>
</dbReference>
<accession>A0ABR0GZZ3</accession>
<organism evidence="2 3">
    <name type="scientific">Podospora pseudopauciseta</name>
    <dbReference type="NCBI Taxonomy" id="2093780"/>
    <lineage>
        <taxon>Eukaryota</taxon>
        <taxon>Fungi</taxon>
        <taxon>Dikarya</taxon>
        <taxon>Ascomycota</taxon>
        <taxon>Pezizomycotina</taxon>
        <taxon>Sordariomycetes</taxon>
        <taxon>Sordariomycetidae</taxon>
        <taxon>Sordariales</taxon>
        <taxon>Podosporaceae</taxon>
        <taxon>Podospora</taxon>
    </lineage>
</organism>
<reference evidence="2 3" key="1">
    <citation type="journal article" date="2023" name="bioRxiv">
        <title>High-quality genome assemblies of four members of thePodospora anserinaspecies complex.</title>
        <authorList>
            <person name="Ament-Velasquez S.L."/>
            <person name="Vogan A.A."/>
            <person name="Wallerman O."/>
            <person name="Hartmann F."/>
            <person name="Gautier V."/>
            <person name="Silar P."/>
            <person name="Giraud T."/>
            <person name="Johannesson H."/>
        </authorList>
    </citation>
    <scope>NUCLEOTIDE SEQUENCE [LARGE SCALE GENOMIC DNA]</scope>
    <source>
        <strain evidence="2 3">CBS 411.78</strain>
    </source>
</reference>
<protein>
    <recommendedName>
        <fullName evidence="1">Protein kinase domain-containing protein</fullName>
    </recommendedName>
</protein>
<dbReference type="PANTHER" id="PTHR24359">
    <property type="entry name" value="SERINE/THREONINE-PROTEIN KINASE SBK1"/>
    <property type="match status" value="1"/>
</dbReference>
<name>A0ABR0GZZ3_9PEZI</name>
<evidence type="ECO:0000259" key="1">
    <source>
        <dbReference type="PROSITE" id="PS50011"/>
    </source>
</evidence>
<evidence type="ECO:0000313" key="2">
    <source>
        <dbReference type="EMBL" id="KAK4661351.1"/>
    </source>
</evidence>